<dbReference type="eggNOG" id="COG0631">
    <property type="taxonomic scope" value="Bacteria"/>
</dbReference>
<dbReference type="AlphaFoldDB" id="K0YK38"/>
<feature type="domain" description="PPM-type phosphatase" evidence="1">
    <location>
        <begin position="9"/>
        <end position="193"/>
    </location>
</feature>
<organism evidence="2 3">
    <name type="scientific">Slackia piriformis YIT 12062</name>
    <dbReference type="NCBI Taxonomy" id="742818"/>
    <lineage>
        <taxon>Bacteria</taxon>
        <taxon>Bacillati</taxon>
        <taxon>Actinomycetota</taxon>
        <taxon>Coriobacteriia</taxon>
        <taxon>Eggerthellales</taxon>
        <taxon>Eggerthellaceae</taxon>
        <taxon>Slackia</taxon>
    </lineage>
</organism>
<dbReference type="EMBL" id="ADMD01000007">
    <property type="protein sequence ID" value="EJZ83856.1"/>
    <property type="molecule type" value="Genomic_DNA"/>
</dbReference>
<proteinExistence type="predicted"/>
<dbReference type="SUPFAM" id="SSF81606">
    <property type="entry name" value="PP2C-like"/>
    <property type="match status" value="1"/>
</dbReference>
<dbReference type="Proteomes" id="UP000006069">
    <property type="component" value="Unassembled WGS sequence"/>
</dbReference>
<evidence type="ECO:0000313" key="2">
    <source>
        <dbReference type="EMBL" id="EJZ83856.1"/>
    </source>
</evidence>
<dbReference type="RefSeq" id="WP_009139575.1">
    <property type="nucleotide sequence ID" value="NZ_JH815198.1"/>
</dbReference>
<comment type="caution">
    <text evidence="2">The sequence shown here is derived from an EMBL/GenBank/DDBJ whole genome shotgun (WGS) entry which is preliminary data.</text>
</comment>
<dbReference type="Pfam" id="PF13672">
    <property type="entry name" value="PP2C_2"/>
    <property type="match status" value="1"/>
</dbReference>
<sequence>MRCYRFTQTGAAHALRGGGNEDACLLAHRGDTVLAFMADGMGSAAFGGDAARLCVDVGSRVACAAFAPHELMSDESGAVAVKAAFLAAFNELQKDSVLANHPLAELQTTFMAVAFDARTGVLRFGYCGDGGLFVCLKDGSFAVAAQPQKGENVNLTNGVLDCDSWTFGRLENVAGFMMATDGLFDRMSKVDGSGRVIATLEALRAFAAAFSGAQSGAYCNADALFASLDAAESTPFSTVSDDRTVCVAASEDVRLSALRLASFRPDCERPFCKDDAAEPLCDESVAGGDAWSEYVPLPLCRSSRGKRTVMRRAAKKGALPWS</sequence>
<dbReference type="InterPro" id="IPR036457">
    <property type="entry name" value="PPM-type-like_dom_sf"/>
</dbReference>
<reference evidence="2 3" key="1">
    <citation type="submission" date="2012-08" db="EMBL/GenBank/DDBJ databases">
        <title>The Genome Sequence of Slackia piriformis YIT 12062.</title>
        <authorList>
            <consortium name="The Broad Institute Genome Sequencing Platform"/>
            <person name="Earl A."/>
            <person name="Ward D."/>
            <person name="Feldgarden M."/>
            <person name="Gevers D."/>
            <person name="Morotomi M."/>
            <person name="Walker B."/>
            <person name="Young S.K."/>
            <person name="Zeng Q."/>
            <person name="Gargeya S."/>
            <person name="Fitzgerald M."/>
            <person name="Haas B."/>
            <person name="Abouelleil A."/>
            <person name="Alvarado L."/>
            <person name="Arachchi H.M."/>
            <person name="Berlin A.M."/>
            <person name="Chapman S.B."/>
            <person name="Goldberg J."/>
            <person name="Griggs A."/>
            <person name="Gujja S."/>
            <person name="Hansen M."/>
            <person name="Howarth C."/>
            <person name="Imamovic A."/>
            <person name="Larimer J."/>
            <person name="McCowen C."/>
            <person name="Montmayeur A."/>
            <person name="Murphy C."/>
            <person name="Neiman D."/>
            <person name="Pearson M."/>
            <person name="Priest M."/>
            <person name="Roberts A."/>
            <person name="Saif S."/>
            <person name="Shea T."/>
            <person name="Sisk P."/>
            <person name="Sykes S."/>
            <person name="Wortman J."/>
            <person name="Nusbaum C."/>
            <person name="Birren B."/>
        </authorList>
    </citation>
    <scope>NUCLEOTIDE SEQUENCE [LARGE SCALE GENOMIC DNA]</scope>
    <source>
        <strain evidence="2 3">YIT 12062</strain>
    </source>
</reference>
<accession>K0YK38</accession>
<dbReference type="Gene3D" id="3.60.40.10">
    <property type="entry name" value="PPM-type phosphatase domain"/>
    <property type="match status" value="1"/>
</dbReference>
<dbReference type="HOGENOM" id="CLU_863051_0_0_11"/>
<name>K0YK38_9ACTN</name>
<evidence type="ECO:0000313" key="3">
    <source>
        <dbReference type="Proteomes" id="UP000006069"/>
    </source>
</evidence>
<gene>
    <name evidence="2" type="ORF">HMPREF9451_01378</name>
</gene>
<dbReference type="InterPro" id="IPR001932">
    <property type="entry name" value="PPM-type_phosphatase-like_dom"/>
</dbReference>
<keyword evidence="3" id="KW-1185">Reference proteome</keyword>
<dbReference type="PATRIC" id="fig|742818.3.peg.1448"/>
<dbReference type="InParanoid" id="K0YK38"/>
<evidence type="ECO:0000259" key="1">
    <source>
        <dbReference type="Pfam" id="PF13672"/>
    </source>
</evidence>
<protein>
    <recommendedName>
        <fullName evidence="1">PPM-type phosphatase domain-containing protein</fullName>
    </recommendedName>
</protein>